<keyword evidence="5" id="KW-0680">Restriction system</keyword>
<dbReference type="RefSeq" id="WP_406762550.1">
    <property type="nucleotide sequence ID" value="NZ_JBJIAB010000042.1"/>
</dbReference>
<evidence type="ECO:0000313" key="8">
    <source>
        <dbReference type="Proteomes" id="UP001623600"/>
    </source>
</evidence>
<evidence type="ECO:0000256" key="4">
    <source>
        <dbReference type="ARBA" id="ARBA00022691"/>
    </source>
</evidence>
<name>A0ABW8SAL8_9CLOT</name>
<evidence type="ECO:0000256" key="1">
    <source>
        <dbReference type="ARBA" id="ARBA00006594"/>
    </source>
</evidence>
<dbReference type="PRINTS" id="PR00506">
    <property type="entry name" value="D21N6MTFRASE"/>
</dbReference>
<proteinExistence type="inferred from homology"/>
<accession>A0ABW8SAL8</accession>
<evidence type="ECO:0000256" key="5">
    <source>
        <dbReference type="ARBA" id="ARBA00022747"/>
    </source>
</evidence>
<evidence type="ECO:0000313" key="7">
    <source>
        <dbReference type="EMBL" id="MFL0167926.1"/>
    </source>
</evidence>
<comment type="caution">
    <text evidence="7">The sequence shown here is derived from an EMBL/GenBank/DDBJ whole genome shotgun (WGS) entry which is preliminary data.</text>
</comment>
<dbReference type="InterPro" id="IPR002941">
    <property type="entry name" value="DNA_methylase_N4/N6"/>
</dbReference>
<feature type="domain" description="DNA methylase N-4/N-6" evidence="6">
    <location>
        <begin position="132"/>
        <end position="343"/>
    </location>
</feature>
<dbReference type="PANTHER" id="PTHR13370">
    <property type="entry name" value="RNA METHYLASE-RELATED"/>
    <property type="match status" value="1"/>
</dbReference>
<comment type="similarity">
    <text evidence="1">Belongs to the N(4)/N(6)-methyltransferase family.</text>
</comment>
<keyword evidence="2" id="KW-0489">Methyltransferase</keyword>
<dbReference type="InterPro" id="IPR029063">
    <property type="entry name" value="SAM-dependent_MTases_sf"/>
</dbReference>
<organism evidence="7 8">
    <name type="scientific">Candidatus Clostridium helianthi</name>
    <dbReference type="NCBI Taxonomy" id="3381660"/>
    <lineage>
        <taxon>Bacteria</taxon>
        <taxon>Bacillati</taxon>
        <taxon>Bacillota</taxon>
        <taxon>Clostridia</taxon>
        <taxon>Eubacteriales</taxon>
        <taxon>Clostridiaceae</taxon>
        <taxon>Clostridium</taxon>
    </lineage>
</organism>
<dbReference type="Pfam" id="PF01555">
    <property type="entry name" value="N6_N4_Mtase"/>
    <property type="match status" value="1"/>
</dbReference>
<dbReference type="SUPFAM" id="SSF53335">
    <property type="entry name" value="S-adenosyl-L-methionine-dependent methyltransferases"/>
    <property type="match status" value="1"/>
</dbReference>
<dbReference type="PANTHER" id="PTHR13370:SF24">
    <property type="entry name" value="TYPE III RESTRICTION-MODIFICATION ENZYME STYLTI MOD SUBUNIT"/>
    <property type="match status" value="1"/>
</dbReference>
<evidence type="ECO:0000259" key="6">
    <source>
        <dbReference type="Pfam" id="PF01555"/>
    </source>
</evidence>
<dbReference type="InterPro" id="IPR002295">
    <property type="entry name" value="N4/N6-MTase_EcoPI_Mod-like"/>
</dbReference>
<dbReference type="EMBL" id="JBJIAB010000042">
    <property type="protein sequence ID" value="MFL0167926.1"/>
    <property type="molecule type" value="Genomic_DNA"/>
</dbReference>
<keyword evidence="8" id="KW-1185">Reference proteome</keyword>
<evidence type="ECO:0000256" key="3">
    <source>
        <dbReference type="ARBA" id="ARBA00022679"/>
    </source>
</evidence>
<evidence type="ECO:0000256" key="2">
    <source>
        <dbReference type="ARBA" id="ARBA00022603"/>
    </source>
</evidence>
<reference evidence="7 8" key="1">
    <citation type="submission" date="2024-11" db="EMBL/GenBank/DDBJ databases">
        <authorList>
            <person name="Heng Y.C."/>
            <person name="Lim A.C.H."/>
            <person name="Lee J.K.Y."/>
            <person name="Kittelmann S."/>
        </authorList>
    </citation>
    <scope>NUCLEOTIDE SEQUENCE [LARGE SCALE GENOMIC DNA]</scope>
    <source>
        <strain evidence="7 8">WILCCON 0112</strain>
    </source>
</reference>
<keyword evidence="3" id="KW-0808">Transferase</keyword>
<sequence length="402" mass="47105">MSSAKVFHINNLFKILGIHDTNELTYVSRKLRISNKELQYYNDKMIFPTGKVLYSILKYTGYTEFELKVRLGIIDNKIIEWIAENPEFILKNYKERKEINSNLTKPIFETSKGRLYMGDCLDVMRCIPDGHVNMIFADPPFNLNKKYESGIDDYISEQEYINWTEKWILECIRILAPGGSMFVYNIPYWNTYTSSILNKYLNFRHWIAISMKGLISVRNKLHPEHYSLLYYIKGDKPLVFNKQRIPMATCRHCGGELRDYGGKKKDLDPTGLSVPDIFTDINPVRHEKYKNRQANELPVKLLYRIISMASNEGDIIFDPFGGSGTTYIVAEYLNRMWIGSEIGSVDDIITRFNNKSDEELLKIIEKDSNVLFTEKQIKIRKKNGFWGYEKLTKYKREVCKEN</sequence>
<dbReference type="Gene3D" id="3.40.50.150">
    <property type="entry name" value="Vaccinia Virus protein VP39"/>
    <property type="match status" value="1"/>
</dbReference>
<gene>
    <name evidence="7" type="ORF">ACJDTP_22980</name>
</gene>
<dbReference type="Proteomes" id="UP001623600">
    <property type="component" value="Unassembled WGS sequence"/>
</dbReference>
<keyword evidence="4" id="KW-0949">S-adenosyl-L-methionine</keyword>
<dbReference type="PROSITE" id="PS00092">
    <property type="entry name" value="N6_MTASE"/>
    <property type="match status" value="1"/>
</dbReference>
<dbReference type="InterPro" id="IPR002052">
    <property type="entry name" value="DNA_methylase_N6_adenine_CS"/>
</dbReference>
<protein>
    <submittedName>
        <fullName evidence="7">DNA-methyltransferase</fullName>
    </submittedName>
</protein>